<organism evidence="6 7">
    <name type="scientific">Clostridium ganghwense</name>
    <dbReference type="NCBI Taxonomy" id="312089"/>
    <lineage>
        <taxon>Bacteria</taxon>
        <taxon>Bacillati</taxon>
        <taxon>Bacillota</taxon>
        <taxon>Clostridia</taxon>
        <taxon>Eubacteriales</taxon>
        <taxon>Clostridiaceae</taxon>
        <taxon>Clostridium</taxon>
    </lineage>
</organism>
<accession>A0ABT4CRF4</accession>
<dbReference type="RefSeq" id="WP_268050519.1">
    <property type="nucleotide sequence ID" value="NZ_JAPQES010000005.1"/>
</dbReference>
<dbReference type="Pfam" id="PF00072">
    <property type="entry name" value="Response_reg"/>
    <property type="match status" value="1"/>
</dbReference>
<comment type="function">
    <text evidence="3">May play the central regulatory role in sporulation. It may be an element of the effector pathway responsible for the activation of sporulation genes in response to nutritional stress. Spo0A may act in concert with spo0H (a sigma factor) to control the expression of some genes that are critical to the sporulation process.</text>
</comment>
<dbReference type="EMBL" id="JAPQES010000005">
    <property type="protein sequence ID" value="MCY6371644.1"/>
    <property type="molecule type" value="Genomic_DNA"/>
</dbReference>
<keyword evidence="4" id="KW-0597">Phosphoprotein</keyword>
<dbReference type="InterPro" id="IPR028051">
    <property type="entry name" value="CheX-like_dom"/>
</dbReference>
<dbReference type="InterPro" id="IPR052048">
    <property type="entry name" value="ST_Response_Regulator"/>
</dbReference>
<evidence type="ECO:0000256" key="2">
    <source>
        <dbReference type="ARBA" id="ARBA00022500"/>
    </source>
</evidence>
<evidence type="ECO:0000313" key="7">
    <source>
        <dbReference type="Proteomes" id="UP001079657"/>
    </source>
</evidence>
<evidence type="ECO:0000256" key="3">
    <source>
        <dbReference type="ARBA" id="ARBA00024867"/>
    </source>
</evidence>
<evidence type="ECO:0000256" key="1">
    <source>
        <dbReference type="ARBA" id="ARBA00018672"/>
    </source>
</evidence>
<dbReference type="Gene3D" id="3.40.1550.10">
    <property type="entry name" value="CheC-like"/>
    <property type="match status" value="1"/>
</dbReference>
<dbReference type="SUPFAM" id="SSF52172">
    <property type="entry name" value="CheY-like"/>
    <property type="match status" value="1"/>
</dbReference>
<keyword evidence="7" id="KW-1185">Reference proteome</keyword>
<evidence type="ECO:0000256" key="4">
    <source>
        <dbReference type="PROSITE-ProRule" id="PRU00169"/>
    </source>
</evidence>
<proteinExistence type="predicted"/>
<dbReference type="PANTHER" id="PTHR43228">
    <property type="entry name" value="TWO-COMPONENT RESPONSE REGULATOR"/>
    <property type="match status" value="1"/>
</dbReference>
<feature type="domain" description="Response regulatory" evidence="5">
    <location>
        <begin position="8"/>
        <end position="123"/>
    </location>
</feature>
<dbReference type="InterPro" id="IPR011006">
    <property type="entry name" value="CheY-like_superfamily"/>
</dbReference>
<evidence type="ECO:0000313" key="6">
    <source>
        <dbReference type="EMBL" id="MCY6371644.1"/>
    </source>
</evidence>
<dbReference type="SMART" id="SM00448">
    <property type="entry name" value="REC"/>
    <property type="match status" value="1"/>
</dbReference>
<dbReference type="Pfam" id="PF13690">
    <property type="entry name" value="CheX"/>
    <property type="match status" value="1"/>
</dbReference>
<feature type="modified residue" description="4-aspartylphosphate" evidence="4">
    <location>
        <position position="58"/>
    </location>
</feature>
<comment type="caution">
    <text evidence="6">The sequence shown here is derived from an EMBL/GenBank/DDBJ whole genome shotgun (WGS) entry which is preliminary data.</text>
</comment>
<dbReference type="SUPFAM" id="SSF103039">
    <property type="entry name" value="CheC-like"/>
    <property type="match status" value="1"/>
</dbReference>
<dbReference type="PANTHER" id="PTHR43228:SF1">
    <property type="entry name" value="TWO-COMPONENT RESPONSE REGULATOR ARR22"/>
    <property type="match status" value="1"/>
</dbReference>
<dbReference type="Gene3D" id="3.40.50.2300">
    <property type="match status" value="1"/>
</dbReference>
<dbReference type="InterPro" id="IPR001789">
    <property type="entry name" value="Sig_transdc_resp-reg_receiver"/>
</dbReference>
<dbReference type="InterPro" id="IPR028976">
    <property type="entry name" value="CheC-like_sf"/>
</dbReference>
<dbReference type="PROSITE" id="PS50110">
    <property type="entry name" value="RESPONSE_REGULATORY"/>
    <property type="match status" value="1"/>
</dbReference>
<evidence type="ECO:0000259" key="5">
    <source>
        <dbReference type="PROSITE" id="PS50110"/>
    </source>
</evidence>
<protein>
    <recommendedName>
        <fullName evidence="1">Stage 0 sporulation protein A homolog</fullName>
    </recommendedName>
</protein>
<dbReference type="Proteomes" id="UP001079657">
    <property type="component" value="Unassembled WGS sequence"/>
</dbReference>
<reference evidence="6" key="1">
    <citation type="submission" date="2022-12" db="EMBL/GenBank/DDBJ databases">
        <authorList>
            <person name="Wang J."/>
        </authorList>
    </citation>
    <scope>NUCLEOTIDE SEQUENCE</scope>
    <source>
        <strain evidence="6">HY-42-06</strain>
    </source>
</reference>
<name>A0ABT4CRF4_9CLOT</name>
<keyword evidence="2" id="KW-0145">Chemotaxis</keyword>
<sequence>MDKNGKEKIVIVDDSPFSISILKDILDEKGFDVVGDASSLEETIKVVKEKKPDLVTMDMTMPGTDGLECTRAIHRIDEDIKVVIVSSMMDDEIVKKAKENRVSGYVQKPVDPDEITTVIKRAMVGEDLLHELEKIYFDVFKESLSDNLNRLTKTIPSYGNETKSNDAESSRGISAVVGVIGKCSGRMIIDLSYETAKNMAEVVLRREVENIDACLAMIGEFANIVAGNACSTLNRKNKIFGLRVAPPTIFHGKSLNISKTSLKTTSIIAKTDFGEIYLNIGFKRGEDEWMQN</sequence>
<dbReference type="CDD" id="cd17906">
    <property type="entry name" value="CheX"/>
    <property type="match status" value="1"/>
</dbReference>
<gene>
    <name evidence="6" type="ORF">OXH55_13435</name>
</gene>